<dbReference type="EC" id="3.4.13.22" evidence="9"/>
<evidence type="ECO:0000256" key="7">
    <source>
        <dbReference type="ARBA" id="ARBA00023049"/>
    </source>
</evidence>
<keyword evidence="11" id="KW-1185">Reference proteome</keyword>
<feature type="binding site" evidence="9">
    <location>
        <position position="145"/>
    </location>
    <ligand>
        <name>Zn(2+)</name>
        <dbReference type="ChEBI" id="CHEBI:29105"/>
        <note>catalytic</note>
    </ligand>
</feature>
<dbReference type="Gene3D" id="3.30.1380.10">
    <property type="match status" value="1"/>
</dbReference>
<keyword evidence="6 9" id="KW-0224">Dipeptidase</keyword>
<dbReference type="RefSeq" id="WP_130607605.1">
    <property type="nucleotide sequence ID" value="NZ_AP019368.1"/>
</dbReference>
<dbReference type="KEGG" id="sbf:JCM31447_12540"/>
<evidence type="ECO:0000256" key="3">
    <source>
        <dbReference type="ARBA" id="ARBA00022723"/>
    </source>
</evidence>
<dbReference type="InterPro" id="IPR000755">
    <property type="entry name" value="A_A_dipeptidase"/>
</dbReference>
<dbReference type="GO" id="GO:0006508">
    <property type="term" value="P:proteolysis"/>
    <property type="evidence" value="ECO:0007669"/>
    <property type="project" value="UniProtKB-KW"/>
</dbReference>
<keyword evidence="2 9" id="KW-0645">Protease</keyword>
<dbReference type="PANTHER" id="PTHR43126">
    <property type="entry name" value="D-ALANYL-D-ALANINE DIPEPTIDASE"/>
    <property type="match status" value="1"/>
</dbReference>
<dbReference type="Pfam" id="PF01427">
    <property type="entry name" value="Peptidase_M15"/>
    <property type="match status" value="1"/>
</dbReference>
<feature type="active site" description="Proton donor/acceptor" evidence="9">
    <location>
        <position position="213"/>
    </location>
</feature>
<feature type="binding site" evidence="9">
    <location>
        <position position="216"/>
    </location>
    <ligand>
        <name>Zn(2+)</name>
        <dbReference type="ChEBI" id="CHEBI:29105"/>
        <note>catalytic</note>
    </ligand>
</feature>
<dbReference type="EMBL" id="AP019368">
    <property type="protein sequence ID" value="BBH52811.1"/>
    <property type="molecule type" value="Genomic_DNA"/>
</dbReference>
<evidence type="ECO:0000256" key="8">
    <source>
        <dbReference type="ARBA" id="ARBA00023316"/>
    </source>
</evidence>
<gene>
    <name evidence="10" type="ORF">JCM31447_12540</name>
</gene>
<dbReference type="InterPro" id="IPR009045">
    <property type="entry name" value="Zn_M74/Hedgehog-like"/>
</dbReference>
<keyword evidence="3 9" id="KW-0479">Metal-binding</keyword>
<evidence type="ECO:0000313" key="10">
    <source>
        <dbReference type="EMBL" id="BBH52811.1"/>
    </source>
</evidence>
<proteinExistence type="inferred from homology"/>
<dbReference type="PANTHER" id="PTHR43126:SF2">
    <property type="entry name" value="D-ALANYL-D-ALANINE DIPEPTIDASE"/>
    <property type="match status" value="1"/>
</dbReference>
<keyword evidence="5 9" id="KW-0862">Zinc</keyword>
<sequence length="243" mass="28726">MKKQFYETSIDFIYNKPSQENINWLKANAKPMPIDQNFRIKSLHSYKDIKLKGVLNLMYTRTALVIKLNQILEHLPHNFSFLIFDAFRTIETQFDLFRYIYEQQKDLHPALSHEELFAITKEFIVHPAEKSLYEIPPHNSGGALDLTLALDGQALNMGTDFDCVSECSQTIWFEQDYIQGAGYTKDEWFAIRKNRRLLFNAMKRAGFVNYTAEWWHYDLGDCHWAKTLDLDWYYPSLESELLE</sequence>
<evidence type="ECO:0000256" key="9">
    <source>
        <dbReference type="HAMAP-Rule" id="MF_01924"/>
    </source>
</evidence>
<dbReference type="SUPFAM" id="SSF55166">
    <property type="entry name" value="Hedgehog/DD-peptidase"/>
    <property type="match status" value="1"/>
</dbReference>
<evidence type="ECO:0000256" key="1">
    <source>
        <dbReference type="ARBA" id="ARBA00001362"/>
    </source>
</evidence>
<dbReference type="GO" id="GO:0008237">
    <property type="term" value="F:metallopeptidase activity"/>
    <property type="evidence" value="ECO:0007669"/>
    <property type="project" value="UniProtKB-KW"/>
</dbReference>
<keyword evidence="7 9" id="KW-0482">Metalloprotease</keyword>
<feature type="binding site" evidence="9">
    <location>
        <position position="138"/>
    </location>
    <ligand>
        <name>Zn(2+)</name>
        <dbReference type="ChEBI" id="CHEBI:29105"/>
        <note>catalytic</note>
    </ligand>
</feature>
<evidence type="ECO:0000256" key="4">
    <source>
        <dbReference type="ARBA" id="ARBA00022801"/>
    </source>
</evidence>
<evidence type="ECO:0000313" key="11">
    <source>
        <dbReference type="Proteomes" id="UP000291236"/>
    </source>
</evidence>
<name>A0A4P2VJE5_FLUSA</name>
<dbReference type="GO" id="GO:0008270">
    <property type="term" value="F:zinc ion binding"/>
    <property type="evidence" value="ECO:0007669"/>
    <property type="project" value="UniProtKB-UniRule"/>
</dbReference>
<feature type="site" description="Transition state stabilizer" evidence="9">
    <location>
        <position position="88"/>
    </location>
</feature>
<comment type="function">
    <text evidence="9">Catalyzes hydrolysis of the D-alanyl-D-alanine dipeptide.</text>
</comment>
<comment type="similarity">
    <text evidence="9">Belongs to the peptidase M15D family.</text>
</comment>
<evidence type="ECO:0000256" key="2">
    <source>
        <dbReference type="ARBA" id="ARBA00022670"/>
    </source>
</evidence>
<dbReference type="GO" id="GO:0160237">
    <property type="term" value="F:D-Ala-D-Ala dipeptidase activity"/>
    <property type="evidence" value="ECO:0007669"/>
    <property type="project" value="UniProtKB-EC"/>
</dbReference>
<comment type="catalytic activity">
    <reaction evidence="1 9">
        <text>D-alanyl-D-alanine + H2O = 2 D-alanine</text>
        <dbReference type="Rhea" id="RHEA:20661"/>
        <dbReference type="ChEBI" id="CHEBI:15377"/>
        <dbReference type="ChEBI" id="CHEBI:57416"/>
        <dbReference type="ChEBI" id="CHEBI:57822"/>
        <dbReference type="EC" id="3.4.13.22"/>
    </reaction>
</comment>
<dbReference type="OrthoDB" id="9801430at2"/>
<organism evidence="10 11">
    <name type="scientific">Fluviispira sanaruensis</name>
    <dbReference type="NCBI Taxonomy" id="2493639"/>
    <lineage>
        <taxon>Bacteria</taxon>
        <taxon>Pseudomonadati</taxon>
        <taxon>Bdellovibrionota</taxon>
        <taxon>Oligoflexia</taxon>
        <taxon>Silvanigrellales</taxon>
        <taxon>Silvanigrellaceae</taxon>
        <taxon>Fluviispira</taxon>
    </lineage>
</organism>
<evidence type="ECO:0000256" key="5">
    <source>
        <dbReference type="ARBA" id="ARBA00022833"/>
    </source>
</evidence>
<evidence type="ECO:0000256" key="6">
    <source>
        <dbReference type="ARBA" id="ARBA00022997"/>
    </source>
</evidence>
<reference evidence="10 11" key="1">
    <citation type="submission" date="2018-12" db="EMBL/GenBank/DDBJ databases">
        <title>Rubrispira sanarue gen. nov., sp., nov., a member of the order Silvanigrellales, isolated from a brackish lake in Hamamatsu Japan.</title>
        <authorList>
            <person name="Maejima Y."/>
            <person name="Iino T."/>
            <person name="Muraguchi Y."/>
            <person name="Fukuda K."/>
            <person name="Nojiri H."/>
            <person name="Ohkuma M."/>
            <person name="Moriuchi R."/>
            <person name="Dohra H."/>
            <person name="Kimbara K."/>
            <person name="Shintani M."/>
        </authorList>
    </citation>
    <scope>NUCLEOTIDE SEQUENCE [LARGE SCALE GENOMIC DNA]</scope>
    <source>
        <strain evidence="10 11">RF1110005</strain>
    </source>
</reference>
<dbReference type="Proteomes" id="UP000291236">
    <property type="component" value="Chromosome"/>
</dbReference>
<comment type="cofactor">
    <cofactor evidence="9">
        <name>Zn(2+)</name>
        <dbReference type="ChEBI" id="CHEBI:29105"/>
    </cofactor>
    <text evidence="9">Binds 1 zinc ion per subunit.</text>
</comment>
<dbReference type="HAMAP" id="MF_01924">
    <property type="entry name" value="A_A_dipeptidase"/>
    <property type="match status" value="1"/>
</dbReference>
<keyword evidence="4 9" id="KW-0378">Hydrolase</keyword>
<accession>A0A4P2VJE5</accession>
<dbReference type="AlphaFoldDB" id="A0A4P2VJE5"/>
<protein>
    <recommendedName>
        <fullName evidence="9">D-alanyl-D-alanine dipeptidase</fullName>
        <shortName evidence="9">D-Ala-D-Ala dipeptidase</shortName>
        <ecNumber evidence="9">3.4.13.22</ecNumber>
    </recommendedName>
</protein>
<keyword evidence="8" id="KW-0961">Cell wall biogenesis/degradation</keyword>
<dbReference type="GO" id="GO:0071555">
    <property type="term" value="P:cell wall organization"/>
    <property type="evidence" value="ECO:0007669"/>
    <property type="project" value="UniProtKB-KW"/>
</dbReference>